<protein>
    <submittedName>
        <fullName evidence="2">Uncharacterized protein</fullName>
    </submittedName>
</protein>
<dbReference type="Proteomes" id="UP000230069">
    <property type="component" value="Unassembled WGS sequence"/>
</dbReference>
<evidence type="ECO:0000256" key="1">
    <source>
        <dbReference type="SAM" id="Phobius"/>
    </source>
</evidence>
<keyword evidence="3" id="KW-1185">Reference proteome</keyword>
<feature type="transmembrane region" description="Helical" evidence="1">
    <location>
        <begin position="57"/>
        <end position="78"/>
    </location>
</feature>
<evidence type="ECO:0000313" key="2">
    <source>
        <dbReference type="EMBL" id="PIA64066.1"/>
    </source>
</evidence>
<organism evidence="2 3">
    <name type="scientific">Aquilegia coerulea</name>
    <name type="common">Rocky mountain columbine</name>
    <dbReference type="NCBI Taxonomy" id="218851"/>
    <lineage>
        <taxon>Eukaryota</taxon>
        <taxon>Viridiplantae</taxon>
        <taxon>Streptophyta</taxon>
        <taxon>Embryophyta</taxon>
        <taxon>Tracheophyta</taxon>
        <taxon>Spermatophyta</taxon>
        <taxon>Magnoliopsida</taxon>
        <taxon>Ranunculales</taxon>
        <taxon>Ranunculaceae</taxon>
        <taxon>Thalictroideae</taxon>
        <taxon>Aquilegia</taxon>
    </lineage>
</organism>
<evidence type="ECO:0000313" key="3">
    <source>
        <dbReference type="Proteomes" id="UP000230069"/>
    </source>
</evidence>
<dbReference type="InParanoid" id="A0A2G5F7Z0"/>
<dbReference type="EMBL" id="KZ305019">
    <property type="protein sequence ID" value="PIA64066.1"/>
    <property type="molecule type" value="Genomic_DNA"/>
</dbReference>
<sequence>MISARLTFSSLTQVSFQQRLCTKLMLGISSVTVFTFAFAFSLILWPQATHLQAFPCLYLLFIHVPPLLFLLVIFNLILD</sequence>
<proteinExistence type="predicted"/>
<reference evidence="2 3" key="1">
    <citation type="submission" date="2017-09" db="EMBL/GenBank/DDBJ databases">
        <title>WGS assembly of Aquilegia coerulea Goldsmith.</title>
        <authorList>
            <person name="Hodges S."/>
            <person name="Kramer E."/>
            <person name="Nordborg M."/>
            <person name="Tomkins J."/>
            <person name="Borevitz J."/>
            <person name="Derieg N."/>
            <person name="Yan J."/>
            <person name="Mihaltcheva S."/>
            <person name="Hayes R.D."/>
            <person name="Rokhsar D."/>
        </authorList>
    </citation>
    <scope>NUCLEOTIDE SEQUENCE [LARGE SCALE GENOMIC DNA]</scope>
    <source>
        <strain evidence="3">cv. Goldsmith</strain>
    </source>
</reference>
<gene>
    <name evidence="2" type="ORF">AQUCO_00201393v1</name>
</gene>
<keyword evidence="1" id="KW-1133">Transmembrane helix</keyword>
<feature type="transmembrane region" description="Helical" evidence="1">
    <location>
        <begin position="24"/>
        <end position="45"/>
    </location>
</feature>
<name>A0A2G5F7Z0_AQUCA</name>
<keyword evidence="1" id="KW-0472">Membrane</keyword>
<dbReference type="AlphaFoldDB" id="A0A2G5F7Z0"/>
<keyword evidence="1" id="KW-0812">Transmembrane</keyword>
<accession>A0A2G5F7Z0</accession>